<feature type="compositionally biased region" description="Basic and acidic residues" evidence="1">
    <location>
        <begin position="140"/>
        <end position="153"/>
    </location>
</feature>
<evidence type="ECO:0000313" key="3">
    <source>
        <dbReference type="Proteomes" id="UP000324222"/>
    </source>
</evidence>
<dbReference type="EMBL" id="VSRR010005720">
    <property type="protein sequence ID" value="MPC43189.1"/>
    <property type="molecule type" value="Genomic_DNA"/>
</dbReference>
<feature type="region of interest" description="Disordered" evidence="1">
    <location>
        <begin position="117"/>
        <end position="173"/>
    </location>
</feature>
<evidence type="ECO:0000313" key="2">
    <source>
        <dbReference type="EMBL" id="MPC43189.1"/>
    </source>
</evidence>
<organism evidence="2 3">
    <name type="scientific">Portunus trituberculatus</name>
    <name type="common">Swimming crab</name>
    <name type="synonym">Neptunus trituberculatus</name>
    <dbReference type="NCBI Taxonomy" id="210409"/>
    <lineage>
        <taxon>Eukaryota</taxon>
        <taxon>Metazoa</taxon>
        <taxon>Ecdysozoa</taxon>
        <taxon>Arthropoda</taxon>
        <taxon>Crustacea</taxon>
        <taxon>Multicrustacea</taxon>
        <taxon>Malacostraca</taxon>
        <taxon>Eumalacostraca</taxon>
        <taxon>Eucarida</taxon>
        <taxon>Decapoda</taxon>
        <taxon>Pleocyemata</taxon>
        <taxon>Brachyura</taxon>
        <taxon>Eubrachyura</taxon>
        <taxon>Portunoidea</taxon>
        <taxon>Portunidae</taxon>
        <taxon>Portuninae</taxon>
        <taxon>Portunus</taxon>
    </lineage>
</organism>
<feature type="compositionally biased region" description="Polar residues" evidence="1">
    <location>
        <begin position="130"/>
        <end position="139"/>
    </location>
</feature>
<proteinExistence type="predicted"/>
<protein>
    <submittedName>
        <fullName evidence="2">Uncharacterized protein</fullName>
    </submittedName>
</protein>
<dbReference type="Proteomes" id="UP000324222">
    <property type="component" value="Unassembled WGS sequence"/>
</dbReference>
<sequence length="194" mass="20475">MKALQSKCVGGQLARRASGVAGLPVSWYWLAPGCCSVHDKAVADATLHFGCVGGGRGGVVGQARVKGGAAVGAEAELVKAQGSGRLDARLAEMWACGRGGRCSVAVRASSRGRLRRRLRRRTHTRPDNELTYSRPTGSITERRRVGAPPRRDPQPPPAPPIPASPDTTPTARPAHHWCAWSDVTFQTVTLGLGG</sequence>
<feature type="compositionally biased region" description="Pro residues" evidence="1">
    <location>
        <begin position="154"/>
        <end position="163"/>
    </location>
</feature>
<evidence type="ECO:0000256" key="1">
    <source>
        <dbReference type="SAM" id="MobiDB-lite"/>
    </source>
</evidence>
<reference evidence="2 3" key="1">
    <citation type="submission" date="2019-05" db="EMBL/GenBank/DDBJ databases">
        <title>Another draft genome of Portunus trituberculatus and its Hox gene families provides insights of decapod evolution.</title>
        <authorList>
            <person name="Jeong J.-H."/>
            <person name="Song I."/>
            <person name="Kim S."/>
            <person name="Choi T."/>
            <person name="Kim D."/>
            <person name="Ryu S."/>
            <person name="Kim W."/>
        </authorList>
    </citation>
    <scope>NUCLEOTIDE SEQUENCE [LARGE SCALE GENOMIC DNA]</scope>
    <source>
        <tissue evidence="2">Muscle</tissue>
    </source>
</reference>
<keyword evidence="3" id="KW-1185">Reference proteome</keyword>
<name>A0A5B7FD45_PORTR</name>
<dbReference type="AlphaFoldDB" id="A0A5B7FD45"/>
<comment type="caution">
    <text evidence="2">The sequence shown here is derived from an EMBL/GenBank/DDBJ whole genome shotgun (WGS) entry which is preliminary data.</text>
</comment>
<accession>A0A5B7FD45</accession>
<gene>
    <name evidence="2" type="ORF">E2C01_036829</name>
</gene>